<dbReference type="PANTHER" id="PTHR24276:SF97">
    <property type="entry name" value="GH13245P2-RELATED"/>
    <property type="match status" value="1"/>
</dbReference>
<dbReference type="SMART" id="SM00020">
    <property type="entry name" value="Tryp_SPc"/>
    <property type="match status" value="1"/>
</dbReference>
<dbReference type="GO" id="GO:0005576">
    <property type="term" value="C:extracellular region"/>
    <property type="evidence" value="ECO:0007669"/>
    <property type="project" value="UniProtKB-SubCell"/>
</dbReference>
<reference evidence="17" key="2">
    <citation type="submission" date="2020-05" db="UniProtKB">
        <authorList>
            <consortium name="EnsemblMetazoa"/>
        </authorList>
    </citation>
    <scope>IDENTIFICATION</scope>
    <source>
        <strain evidence="17">JHB</strain>
    </source>
</reference>
<dbReference type="STRING" id="7176.B0XCW2"/>
<keyword evidence="9" id="KW-1015">Disulfide bond</keyword>
<evidence type="ECO:0000256" key="4">
    <source>
        <dbReference type="ARBA" id="ARBA00022729"/>
    </source>
</evidence>
<evidence type="ECO:0000256" key="7">
    <source>
        <dbReference type="ARBA" id="ARBA00022825"/>
    </source>
</evidence>
<evidence type="ECO:0000256" key="6">
    <source>
        <dbReference type="ARBA" id="ARBA00022801"/>
    </source>
</evidence>
<keyword evidence="8" id="KW-0865">Zymogen</keyword>
<dbReference type="EMBL" id="DS232723">
    <property type="protein sequence ID" value="EDS45157.1"/>
    <property type="molecule type" value="Genomic_DNA"/>
</dbReference>
<evidence type="ECO:0000256" key="13">
    <source>
        <dbReference type="ARBA" id="ARBA00060213"/>
    </source>
</evidence>
<accession>B0XCW2</accession>
<dbReference type="VEuPathDB" id="VectorBase:CPIJ017414"/>
<dbReference type="PROSITE" id="PS50240">
    <property type="entry name" value="TRYPSIN_DOM"/>
    <property type="match status" value="1"/>
</dbReference>
<dbReference type="GO" id="GO:0007586">
    <property type="term" value="P:digestion"/>
    <property type="evidence" value="ECO:0007669"/>
    <property type="project" value="UniProtKB-KW"/>
</dbReference>
<dbReference type="CDD" id="cd00190">
    <property type="entry name" value="Tryp_SPc"/>
    <property type="match status" value="1"/>
</dbReference>
<organism>
    <name type="scientific">Culex quinquefasciatus</name>
    <name type="common">Southern house mosquito</name>
    <name type="synonym">Culex pungens</name>
    <dbReference type="NCBI Taxonomy" id="7176"/>
    <lineage>
        <taxon>Eukaryota</taxon>
        <taxon>Metazoa</taxon>
        <taxon>Ecdysozoa</taxon>
        <taxon>Arthropoda</taxon>
        <taxon>Hexapoda</taxon>
        <taxon>Insecta</taxon>
        <taxon>Pterygota</taxon>
        <taxon>Neoptera</taxon>
        <taxon>Endopterygota</taxon>
        <taxon>Diptera</taxon>
        <taxon>Nematocera</taxon>
        <taxon>Culicoidea</taxon>
        <taxon>Culicidae</taxon>
        <taxon>Culicinae</taxon>
        <taxon>Culicini</taxon>
        <taxon>Culex</taxon>
        <taxon>Culex</taxon>
    </lineage>
</organism>
<dbReference type="OrthoDB" id="10059102at2759"/>
<dbReference type="EC" id="3.4.21.4" evidence="12"/>
<dbReference type="InterPro" id="IPR009003">
    <property type="entry name" value="Peptidase_S1_PA"/>
</dbReference>
<gene>
    <name evidence="17" type="primary">6050987</name>
    <name evidence="16" type="ORF">CpipJ_CPIJ017414</name>
</gene>
<comment type="subcellular location">
    <subcellularLocation>
        <location evidence="1">Secreted</location>
    </subcellularLocation>
</comment>
<dbReference type="Gene3D" id="2.40.10.10">
    <property type="entry name" value="Trypsin-like serine proteases"/>
    <property type="match status" value="1"/>
</dbReference>
<keyword evidence="3" id="KW-0645">Protease</keyword>
<dbReference type="FunFam" id="2.40.10.10:FF:000077">
    <property type="entry name" value="Predicted protein"/>
    <property type="match status" value="1"/>
</dbReference>
<dbReference type="AlphaFoldDB" id="B0XCW2"/>
<keyword evidence="2" id="KW-0964">Secreted</keyword>
<dbReference type="GO" id="GO:0006508">
    <property type="term" value="P:proteolysis"/>
    <property type="evidence" value="ECO:0007669"/>
    <property type="project" value="UniProtKB-KW"/>
</dbReference>
<dbReference type="SUPFAM" id="SSF50494">
    <property type="entry name" value="Trypsin-like serine proteases"/>
    <property type="match status" value="1"/>
</dbReference>
<dbReference type="PANTHER" id="PTHR24276">
    <property type="entry name" value="POLYSERASE-RELATED"/>
    <property type="match status" value="1"/>
</dbReference>
<evidence type="ECO:0000313" key="18">
    <source>
        <dbReference type="Proteomes" id="UP000002320"/>
    </source>
</evidence>
<proteinExistence type="inferred from homology"/>
<dbReference type="PROSITE" id="PS00135">
    <property type="entry name" value="TRYPSIN_SER"/>
    <property type="match status" value="1"/>
</dbReference>
<feature type="chain" id="PRO_5011409282" description="trypsin" evidence="14">
    <location>
        <begin position="23"/>
        <end position="258"/>
    </location>
</feature>
<dbReference type="KEGG" id="cqu:CpipJ_CPIJ017414"/>
<feature type="domain" description="Peptidase S1" evidence="15">
    <location>
        <begin position="25"/>
        <end position="257"/>
    </location>
</feature>
<evidence type="ECO:0000256" key="10">
    <source>
        <dbReference type="ARBA" id="ARBA00024195"/>
    </source>
</evidence>
<evidence type="ECO:0000259" key="15">
    <source>
        <dbReference type="PROSITE" id="PS50240"/>
    </source>
</evidence>
<evidence type="ECO:0000256" key="12">
    <source>
        <dbReference type="ARBA" id="ARBA00038868"/>
    </source>
</evidence>
<evidence type="ECO:0000256" key="2">
    <source>
        <dbReference type="ARBA" id="ARBA00022525"/>
    </source>
</evidence>
<keyword evidence="4 14" id="KW-0732">Signal</keyword>
<dbReference type="eggNOG" id="KOG3627">
    <property type="taxonomic scope" value="Eukaryota"/>
</dbReference>
<evidence type="ECO:0000256" key="1">
    <source>
        <dbReference type="ARBA" id="ARBA00004613"/>
    </source>
</evidence>
<name>B0XCW2_CULQU</name>
<dbReference type="EnsemblMetazoa" id="CPIJ017414-RA">
    <property type="protein sequence ID" value="CPIJ017414-PA"/>
    <property type="gene ID" value="CPIJ017414"/>
</dbReference>
<evidence type="ECO:0000256" key="8">
    <source>
        <dbReference type="ARBA" id="ARBA00023145"/>
    </source>
</evidence>
<keyword evidence="6" id="KW-0378">Hydrolase</keyword>
<dbReference type="PRINTS" id="PR00722">
    <property type="entry name" value="CHYMOTRYPSIN"/>
</dbReference>
<dbReference type="InterPro" id="IPR033116">
    <property type="entry name" value="TRYPSIN_SER"/>
</dbReference>
<reference evidence="16" key="1">
    <citation type="submission" date="2007-03" db="EMBL/GenBank/DDBJ databases">
        <title>Annotation of Culex pipiens quinquefasciatus.</title>
        <authorList>
            <consortium name="The Broad Institute Genome Sequencing Platform"/>
            <person name="Atkinson P.W."/>
            <person name="Hemingway J."/>
            <person name="Christensen B.M."/>
            <person name="Higgs S."/>
            <person name="Kodira C."/>
            <person name="Hannick L."/>
            <person name="Megy K."/>
            <person name="O'Leary S."/>
            <person name="Pearson M."/>
            <person name="Haas B.J."/>
            <person name="Mauceli E."/>
            <person name="Wortman J.R."/>
            <person name="Lee N.H."/>
            <person name="Guigo R."/>
            <person name="Stanke M."/>
            <person name="Alvarado L."/>
            <person name="Amedeo P."/>
            <person name="Antoine C.H."/>
            <person name="Arensburger P."/>
            <person name="Bidwell S.L."/>
            <person name="Crawford M."/>
            <person name="Camaro F."/>
            <person name="Devon K."/>
            <person name="Engels R."/>
            <person name="Hammond M."/>
            <person name="Howarth C."/>
            <person name="Koehrsen M."/>
            <person name="Lawson D."/>
            <person name="Montgomery P."/>
            <person name="Nene V."/>
            <person name="Nusbaum C."/>
            <person name="Puiu D."/>
            <person name="Romero-Severson J."/>
            <person name="Severson D.W."/>
            <person name="Shumway M."/>
            <person name="Sisk P."/>
            <person name="Stolte C."/>
            <person name="Zeng Q."/>
            <person name="Eisenstadt E."/>
            <person name="Fraser-Liggett C."/>
            <person name="Strausberg R."/>
            <person name="Galagan J."/>
            <person name="Birren B."/>
            <person name="Collins F.H."/>
        </authorList>
    </citation>
    <scope>NUCLEOTIDE SEQUENCE [LARGE SCALE GENOMIC DNA]</scope>
    <source>
        <strain evidence="16">JHB</strain>
    </source>
</reference>
<dbReference type="MEROPS" id="S01.130"/>
<keyword evidence="7" id="KW-0720">Serine protease</keyword>
<dbReference type="InterPro" id="IPR043504">
    <property type="entry name" value="Peptidase_S1_PA_chymotrypsin"/>
</dbReference>
<dbReference type="InParanoid" id="B0XCW2"/>
<comment type="catalytic activity">
    <reaction evidence="11">
        <text>Preferential cleavage: Arg-|-Xaa, Lys-|-Xaa.</text>
        <dbReference type="EC" id="3.4.21.4"/>
    </reaction>
</comment>
<dbReference type="HOGENOM" id="CLU_006842_7_0_1"/>
<dbReference type="InterPro" id="IPR050430">
    <property type="entry name" value="Peptidase_S1"/>
</dbReference>
<evidence type="ECO:0000256" key="9">
    <source>
        <dbReference type="ARBA" id="ARBA00023157"/>
    </source>
</evidence>
<dbReference type="InterPro" id="IPR001314">
    <property type="entry name" value="Peptidase_S1A"/>
</dbReference>
<evidence type="ECO:0000256" key="14">
    <source>
        <dbReference type="SAM" id="SignalP"/>
    </source>
</evidence>
<dbReference type="GO" id="GO:0004252">
    <property type="term" value="F:serine-type endopeptidase activity"/>
    <property type="evidence" value="ECO:0007669"/>
    <property type="project" value="UniProtKB-EC"/>
</dbReference>
<evidence type="ECO:0000256" key="11">
    <source>
        <dbReference type="ARBA" id="ARBA00036320"/>
    </source>
</evidence>
<evidence type="ECO:0000313" key="16">
    <source>
        <dbReference type="EMBL" id="EDS45157.1"/>
    </source>
</evidence>
<dbReference type="Pfam" id="PF00089">
    <property type="entry name" value="Trypsin"/>
    <property type="match status" value="1"/>
</dbReference>
<feature type="signal peptide" evidence="14">
    <location>
        <begin position="1"/>
        <end position="22"/>
    </location>
</feature>
<dbReference type="Proteomes" id="UP000002320">
    <property type="component" value="Unassembled WGS sequence"/>
</dbReference>
<dbReference type="VEuPathDB" id="VectorBase:CQUJHB014381"/>
<evidence type="ECO:0000256" key="5">
    <source>
        <dbReference type="ARBA" id="ARBA00022757"/>
    </source>
</evidence>
<keyword evidence="18" id="KW-1185">Reference proteome</keyword>
<keyword evidence="5" id="KW-0222">Digestion</keyword>
<comment type="similarity">
    <text evidence="10">Belongs to the peptidase S1 family. CLIP subfamily.</text>
</comment>
<dbReference type="InterPro" id="IPR001254">
    <property type="entry name" value="Trypsin_dom"/>
</dbReference>
<protein>
    <recommendedName>
        <fullName evidence="12">trypsin</fullName>
        <ecNumber evidence="12">3.4.21.4</ecNumber>
    </recommendedName>
</protein>
<sequence>MTSSRALIALLLVLFSPQVLLAFHIVNGTQVDIRNRPYQVSVQTYPGTADAEFYGGGSIIGPNWVLTAAHLFRGFVRLSWIGVRVGSSYDYQGGTVIDVAGMTIHPRYNRRNKDFDFALLRLTRPYTVDPIARPITMVATGAADVADGTVCTVSGWGDTLGTADWDHLRVLDVPIVNHDLCRENYAESRLTITKNMLCAGYDEGLRDACTGDSGGPLVCNGLLVGVVSWGKGCAQPDYYGVYADVEKARDWIKNKTGI</sequence>
<evidence type="ECO:0000313" key="17">
    <source>
        <dbReference type="EnsemblMetazoa" id="CPIJ017414-PA"/>
    </source>
</evidence>
<comment type="function">
    <text evidence="13">Major function may be to aid in digestion of the blood meal.</text>
</comment>
<evidence type="ECO:0000256" key="3">
    <source>
        <dbReference type="ARBA" id="ARBA00022670"/>
    </source>
</evidence>